<evidence type="ECO:0000256" key="12">
    <source>
        <dbReference type="SAM" id="SignalP"/>
    </source>
</evidence>
<dbReference type="PROSITE" id="PS52016">
    <property type="entry name" value="TONB_DEPENDENT_REC_3"/>
    <property type="match status" value="1"/>
</dbReference>
<dbReference type="GO" id="GO:0044718">
    <property type="term" value="P:siderophore transmembrane transport"/>
    <property type="evidence" value="ECO:0007669"/>
    <property type="project" value="TreeGrafter"/>
</dbReference>
<keyword evidence="16" id="KW-1185">Reference proteome</keyword>
<dbReference type="InterPro" id="IPR037066">
    <property type="entry name" value="Plug_dom_sf"/>
</dbReference>
<dbReference type="HOGENOM" id="CLU_008287_18_3_5"/>
<evidence type="ECO:0000256" key="2">
    <source>
        <dbReference type="ARBA" id="ARBA00022448"/>
    </source>
</evidence>
<evidence type="ECO:0000256" key="10">
    <source>
        <dbReference type="PROSITE-ProRule" id="PRU01360"/>
    </source>
</evidence>
<reference evidence="15 16" key="1">
    <citation type="submission" date="2006-08" db="EMBL/GenBank/DDBJ databases">
        <title>Complete sequence of Maricaulis maris MCS10.</title>
        <authorList>
            <consortium name="US DOE Joint Genome Institute"/>
            <person name="Copeland A."/>
            <person name="Lucas S."/>
            <person name="Lapidus A."/>
            <person name="Barry K."/>
            <person name="Detter J.C."/>
            <person name="Glavina del Rio T."/>
            <person name="Hammon N."/>
            <person name="Israni S."/>
            <person name="Dalin E."/>
            <person name="Tice H."/>
            <person name="Pitluck S."/>
            <person name="Saunders E."/>
            <person name="Brettin T."/>
            <person name="Bruce D."/>
            <person name="Han C."/>
            <person name="Tapia R."/>
            <person name="Gilna P."/>
            <person name="Schmutz J."/>
            <person name="Larimer F."/>
            <person name="Land M."/>
            <person name="Hauser L."/>
            <person name="Kyrpides N."/>
            <person name="Mikhailova N."/>
            <person name="Viollier P."/>
            <person name="Stephens C."/>
            <person name="Richardson P."/>
        </authorList>
    </citation>
    <scope>NUCLEOTIDE SEQUENCE [LARGE SCALE GENOMIC DNA]</scope>
    <source>
        <strain evidence="15 16">MCS10</strain>
    </source>
</reference>
<dbReference type="InterPro" id="IPR039426">
    <property type="entry name" value="TonB-dep_rcpt-like"/>
</dbReference>
<evidence type="ECO:0000256" key="7">
    <source>
        <dbReference type="ARBA" id="ARBA00023136"/>
    </source>
</evidence>
<name>Q0AP86_MARMM</name>
<evidence type="ECO:0000256" key="9">
    <source>
        <dbReference type="ARBA" id="ARBA00023237"/>
    </source>
</evidence>
<protein>
    <submittedName>
        <fullName evidence="15">TonB-dependent receptor</fullName>
    </submittedName>
</protein>
<dbReference type="KEGG" id="mmr:Mmar10_1609"/>
<evidence type="ECO:0000313" key="16">
    <source>
        <dbReference type="Proteomes" id="UP000001964"/>
    </source>
</evidence>
<comment type="similarity">
    <text evidence="10 11">Belongs to the TonB-dependent receptor family.</text>
</comment>
<evidence type="ECO:0000259" key="13">
    <source>
        <dbReference type="Pfam" id="PF00593"/>
    </source>
</evidence>
<comment type="subcellular location">
    <subcellularLocation>
        <location evidence="1 10">Cell outer membrane</location>
        <topology evidence="1 10">Multi-pass membrane protein</topology>
    </subcellularLocation>
</comment>
<dbReference type="GO" id="GO:0015344">
    <property type="term" value="F:siderophore uptake transmembrane transporter activity"/>
    <property type="evidence" value="ECO:0007669"/>
    <property type="project" value="TreeGrafter"/>
</dbReference>
<keyword evidence="6 11" id="KW-0798">TonB box</keyword>
<dbReference type="PANTHER" id="PTHR30069:SF29">
    <property type="entry name" value="HEMOGLOBIN AND HEMOGLOBIN-HAPTOGLOBIN-BINDING PROTEIN 1-RELATED"/>
    <property type="match status" value="1"/>
</dbReference>
<evidence type="ECO:0000256" key="11">
    <source>
        <dbReference type="RuleBase" id="RU003357"/>
    </source>
</evidence>
<feature type="domain" description="TonB-dependent receptor-like beta-barrel" evidence="13">
    <location>
        <begin position="261"/>
        <end position="650"/>
    </location>
</feature>
<feature type="signal peptide" evidence="12">
    <location>
        <begin position="1"/>
        <end position="23"/>
    </location>
</feature>
<evidence type="ECO:0000256" key="6">
    <source>
        <dbReference type="ARBA" id="ARBA00023077"/>
    </source>
</evidence>
<dbReference type="GO" id="GO:0009279">
    <property type="term" value="C:cell outer membrane"/>
    <property type="evidence" value="ECO:0007669"/>
    <property type="project" value="UniProtKB-SubCell"/>
</dbReference>
<dbReference type="EMBL" id="CP000449">
    <property type="protein sequence ID" value="ABI65901.1"/>
    <property type="molecule type" value="Genomic_DNA"/>
</dbReference>
<keyword evidence="7 10" id="KW-0472">Membrane</keyword>
<keyword evidence="9 10" id="KW-0998">Cell outer membrane</keyword>
<evidence type="ECO:0000256" key="4">
    <source>
        <dbReference type="ARBA" id="ARBA00022692"/>
    </source>
</evidence>
<dbReference type="InterPro" id="IPR000531">
    <property type="entry name" value="Beta-barrel_TonB"/>
</dbReference>
<dbReference type="OrthoDB" id="9796221at2"/>
<dbReference type="Gene3D" id="2.40.170.20">
    <property type="entry name" value="TonB-dependent receptor, beta-barrel domain"/>
    <property type="match status" value="1"/>
</dbReference>
<dbReference type="Gene3D" id="2.170.130.10">
    <property type="entry name" value="TonB-dependent receptor, plug domain"/>
    <property type="match status" value="1"/>
</dbReference>
<proteinExistence type="inferred from homology"/>
<sequence precursor="true">MRMGEPGLAGLAASVMLAAGAAAQGPLPGNNRDDVFNRDDVIVVTGARSGEAVDATILPVTRIDGDTLIRTAAQHPAEILARVPGVALNRGNGAEHLAAIRSPVLTGGAGAGSFLYLEDGIPLRAAGFANVNGLFEALNGLSGGIEIVRGPGSALQGSNGLHGVINYLTPTAADTASGFEAELGSFGRRRGQLIISRPGDGASALLAIAGQHEDGWRDEAGLDRVETLVRLDGAMPRFDWRATAALVSLQQETAGYVGGLDAYRNLDLARRNGDPEAFRNAQALRLTLSLSGQADALTQWQVTPYLRANEMDFLMHFLPSEALEESGHASAGVQTSLTRQTGWGEWVLGADVEATTGTLRETQTRPTLFSFVQGEHYDYTVDSTLTAVYGQGYWDASDALRLQAGLRLERVQYDYDNRLADNAIGRYLRVADRSDGYDLVLPHVGASWQINTSSHVVTRLARGARAPQTAELYRLQPGQVIDGIEPETLDSFEIGYRRGGARFDWSVTAFAMKKHNVFFRDADGFNVTGGQTRHHGLELALDWLASSTLTFNLAGSWARHLYDFDRPVSTASETIRAGAEIDTAPEWLWNVRARWQPTARFSGELEWSHMGRYFTDAGNLHSYDGHDLFHLRARYQWREGAEIFGAIRNLLNTRYAERADYAFGSDRYFPGEERGVSIGVRVGF</sequence>
<dbReference type="Proteomes" id="UP000001964">
    <property type="component" value="Chromosome"/>
</dbReference>
<evidence type="ECO:0000313" key="15">
    <source>
        <dbReference type="EMBL" id="ABI65901.1"/>
    </source>
</evidence>
<keyword evidence="3 10" id="KW-1134">Transmembrane beta strand</keyword>
<evidence type="ECO:0000256" key="3">
    <source>
        <dbReference type="ARBA" id="ARBA00022452"/>
    </source>
</evidence>
<evidence type="ECO:0000259" key="14">
    <source>
        <dbReference type="Pfam" id="PF07715"/>
    </source>
</evidence>
<gene>
    <name evidence="15" type="ordered locus">Mmar10_1609</name>
</gene>
<organism evidence="15 16">
    <name type="scientific">Maricaulis maris (strain MCS10)</name>
    <name type="common">Caulobacter maris</name>
    <dbReference type="NCBI Taxonomy" id="394221"/>
    <lineage>
        <taxon>Bacteria</taxon>
        <taxon>Pseudomonadati</taxon>
        <taxon>Pseudomonadota</taxon>
        <taxon>Alphaproteobacteria</taxon>
        <taxon>Maricaulales</taxon>
        <taxon>Maricaulaceae</taxon>
        <taxon>Maricaulis</taxon>
    </lineage>
</organism>
<keyword evidence="5 12" id="KW-0732">Signal</keyword>
<dbReference type="PANTHER" id="PTHR30069">
    <property type="entry name" value="TONB-DEPENDENT OUTER MEMBRANE RECEPTOR"/>
    <property type="match status" value="1"/>
</dbReference>
<dbReference type="InterPro" id="IPR036942">
    <property type="entry name" value="Beta-barrel_TonB_sf"/>
</dbReference>
<evidence type="ECO:0000256" key="1">
    <source>
        <dbReference type="ARBA" id="ARBA00004571"/>
    </source>
</evidence>
<accession>Q0AP86</accession>
<evidence type="ECO:0000256" key="5">
    <source>
        <dbReference type="ARBA" id="ARBA00022729"/>
    </source>
</evidence>
<keyword evidence="2 10" id="KW-0813">Transport</keyword>
<dbReference type="eggNOG" id="COG4206">
    <property type="taxonomic scope" value="Bacteria"/>
</dbReference>
<feature type="chain" id="PRO_5004168270" evidence="12">
    <location>
        <begin position="24"/>
        <end position="684"/>
    </location>
</feature>
<dbReference type="InterPro" id="IPR012910">
    <property type="entry name" value="Plug_dom"/>
</dbReference>
<dbReference type="SUPFAM" id="SSF56935">
    <property type="entry name" value="Porins"/>
    <property type="match status" value="1"/>
</dbReference>
<dbReference type="AlphaFoldDB" id="Q0AP86"/>
<feature type="domain" description="TonB-dependent receptor plug" evidence="14">
    <location>
        <begin position="57"/>
        <end position="164"/>
    </location>
</feature>
<dbReference type="STRING" id="394221.Mmar10_1609"/>
<dbReference type="Pfam" id="PF00593">
    <property type="entry name" value="TonB_dep_Rec_b-barrel"/>
    <property type="match status" value="1"/>
</dbReference>
<keyword evidence="8 15" id="KW-0675">Receptor</keyword>
<dbReference type="Pfam" id="PF07715">
    <property type="entry name" value="Plug"/>
    <property type="match status" value="1"/>
</dbReference>
<evidence type="ECO:0000256" key="8">
    <source>
        <dbReference type="ARBA" id="ARBA00023170"/>
    </source>
</evidence>
<keyword evidence="4 10" id="KW-0812">Transmembrane</keyword>